<protein>
    <submittedName>
        <fullName evidence="1">Uncharacterized protein</fullName>
    </submittedName>
</protein>
<organism evidence="1 2">
    <name type="scientific">Pseudobacteroides cellulosolvens ATCC 35603 = DSM 2933</name>
    <dbReference type="NCBI Taxonomy" id="398512"/>
    <lineage>
        <taxon>Bacteria</taxon>
        <taxon>Bacillati</taxon>
        <taxon>Bacillota</taxon>
        <taxon>Clostridia</taxon>
        <taxon>Eubacteriales</taxon>
        <taxon>Oscillospiraceae</taxon>
        <taxon>Pseudobacteroides</taxon>
    </lineage>
</organism>
<dbReference type="EMBL" id="LGTC01000001">
    <property type="protein sequence ID" value="KNY25532.1"/>
    <property type="molecule type" value="Genomic_DNA"/>
</dbReference>
<proteinExistence type="predicted"/>
<dbReference type="AlphaFoldDB" id="A0A0L6JJD3"/>
<dbReference type="RefSeq" id="WP_207642375.1">
    <property type="nucleotide sequence ID" value="NZ_JQKC01000014.1"/>
</dbReference>
<reference evidence="2" key="1">
    <citation type="submission" date="2015-07" db="EMBL/GenBank/DDBJ databases">
        <title>Near-Complete Genome Sequence of the Cellulolytic Bacterium Bacteroides (Pseudobacteroides) cellulosolvens ATCC 35603.</title>
        <authorList>
            <person name="Dassa B."/>
            <person name="Utturkar S.M."/>
            <person name="Klingeman D.M."/>
            <person name="Hurt R.A."/>
            <person name="Keller M."/>
            <person name="Xu J."/>
            <person name="Reddy Y.H.K."/>
            <person name="Borovok I."/>
            <person name="Grinberg I.R."/>
            <person name="Lamed R."/>
            <person name="Zhivin O."/>
            <person name="Bayer E.A."/>
            <person name="Brown S.D."/>
        </authorList>
    </citation>
    <scope>NUCLEOTIDE SEQUENCE [LARGE SCALE GENOMIC DNA]</scope>
    <source>
        <strain evidence="2">DSM 2933</strain>
    </source>
</reference>
<evidence type="ECO:0000313" key="2">
    <source>
        <dbReference type="Proteomes" id="UP000036923"/>
    </source>
</evidence>
<dbReference type="Proteomes" id="UP000036923">
    <property type="component" value="Unassembled WGS sequence"/>
</dbReference>
<gene>
    <name evidence="1" type="ORF">Bccel_0792</name>
</gene>
<accession>A0A0L6JJD3</accession>
<evidence type="ECO:0000313" key="1">
    <source>
        <dbReference type="EMBL" id="KNY25532.1"/>
    </source>
</evidence>
<keyword evidence="2" id="KW-1185">Reference proteome</keyword>
<name>A0A0L6JJD3_9FIRM</name>
<sequence>MSLNGLPFASVSDTFKIYPHDKVGPIGPKKGFVHVITVVILSAVTLPPADTTKCTSIITINANPFLSLYVATVPQ</sequence>
<comment type="caution">
    <text evidence="1">The sequence shown here is derived from an EMBL/GenBank/DDBJ whole genome shotgun (WGS) entry which is preliminary data.</text>
</comment>